<dbReference type="Gene3D" id="2.130.10.10">
    <property type="entry name" value="YVTN repeat-like/Quinoprotein amine dehydrogenase"/>
    <property type="match status" value="2"/>
</dbReference>
<dbReference type="RefSeq" id="XP_051440466.1">
    <property type="nucleotide sequence ID" value="XM_051592339.1"/>
</dbReference>
<keyword evidence="3" id="KW-1185">Reference proteome</keyword>
<evidence type="ECO:0000313" key="2">
    <source>
        <dbReference type="EMBL" id="KAI8575462.1"/>
    </source>
</evidence>
<dbReference type="InterPro" id="IPR036322">
    <property type="entry name" value="WD40_repeat_dom_sf"/>
</dbReference>
<comment type="caution">
    <text evidence="2">The sequence shown here is derived from an EMBL/GenBank/DDBJ whole genome shotgun (WGS) entry which is preliminary data.</text>
</comment>
<evidence type="ECO:0000313" key="3">
    <source>
        <dbReference type="Proteomes" id="UP001206595"/>
    </source>
</evidence>
<evidence type="ECO:0000256" key="1">
    <source>
        <dbReference type="SAM" id="MobiDB-lite"/>
    </source>
</evidence>
<proteinExistence type="predicted"/>
<feature type="compositionally biased region" description="Acidic residues" evidence="1">
    <location>
        <begin position="396"/>
        <end position="408"/>
    </location>
</feature>
<evidence type="ECO:0008006" key="4">
    <source>
        <dbReference type="Google" id="ProtNLM"/>
    </source>
</evidence>
<dbReference type="GeneID" id="75917682"/>
<dbReference type="AlphaFoldDB" id="A0AAD5H880"/>
<dbReference type="SMART" id="SM00320">
    <property type="entry name" value="WD40"/>
    <property type="match status" value="7"/>
</dbReference>
<dbReference type="PANTHER" id="PTHR13211:SF0">
    <property type="entry name" value="TELOMERASE CAJAL BODY PROTEIN 1"/>
    <property type="match status" value="1"/>
</dbReference>
<protein>
    <recommendedName>
        <fullName evidence="4">Telomerase Cajal body protein 1</fullName>
    </recommendedName>
</protein>
<organism evidence="2 3">
    <name type="scientific">Umbelopsis ramanniana AG</name>
    <dbReference type="NCBI Taxonomy" id="1314678"/>
    <lineage>
        <taxon>Eukaryota</taxon>
        <taxon>Fungi</taxon>
        <taxon>Fungi incertae sedis</taxon>
        <taxon>Mucoromycota</taxon>
        <taxon>Mucoromycotina</taxon>
        <taxon>Umbelopsidomycetes</taxon>
        <taxon>Umbelopsidales</taxon>
        <taxon>Umbelopsidaceae</taxon>
        <taxon>Umbelopsis</taxon>
    </lineage>
</organism>
<dbReference type="PANTHER" id="PTHR13211">
    <property type="entry name" value="TELOMERASE CAJAL BODY PROTEIN 1"/>
    <property type="match status" value="1"/>
</dbReference>
<dbReference type="Proteomes" id="UP001206595">
    <property type="component" value="Unassembled WGS sequence"/>
</dbReference>
<reference evidence="2" key="2">
    <citation type="journal article" date="2022" name="Proc. Natl. Acad. Sci. U.S.A.">
        <title>Diploid-dominant life cycles characterize the early evolution of Fungi.</title>
        <authorList>
            <person name="Amses K.R."/>
            <person name="Simmons D.R."/>
            <person name="Longcore J.E."/>
            <person name="Mondo S.J."/>
            <person name="Seto K."/>
            <person name="Jeronimo G.H."/>
            <person name="Bonds A.E."/>
            <person name="Quandt C.A."/>
            <person name="Davis W.J."/>
            <person name="Chang Y."/>
            <person name="Federici B.A."/>
            <person name="Kuo A."/>
            <person name="LaButti K."/>
            <person name="Pangilinan J."/>
            <person name="Andreopoulos W."/>
            <person name="Tritt A."/>
            <person name="Riley R."/>
            <person name="Hundley H."/>
            <person name="Johnson J."/>
            <person name="Lipzen A."/>
            <person name="Barry K."/>
            <person name="Lang B.F."/>
            <person name="Cuomo C.A."/>
            <person name="Buchler N.E."/>
            <person name="Grigoriev I.V."/>
            <person name="Spatafora J.W."/>
            <person name="Stajich J.E."/>
            <person name="James T.Y."/>
        </authorList>
    </citation>
    <scope>NUCLEOTIDE SEQUENCE</scope>
    <source>
        <strain evidence="2">AG</strain>
    </source>
</reference>
<accession>A0AAD5H880</accession>
<dbReference type="Pfam" id="PF00400">
    <property type="entry name" value="WD40"/>
    <property type="match status" value="4"/>
</dbReference>
<dbReference type="InterPro" id="IPR051150">
    <property type="entry name" value="SWT21/TCAB1_mRNA_Telomere"/>
</dbReference>
<feature type="region of interest" description="Disordered" evidence="1">
    <location>
        <begin position="390"/>
        <end position="409"/>
    </location>
</feature>
<dbReference type="EMBL" id="MU620980">
    <property type="protein sequence ID" value="KAI8575462.1"/>
    <property type="molecule type" value="Genomic_DNA"/>
</dbReference>
<feature type="region of interest" description="Disordered" evidence="1">
    <location>
        <begin position="1"/>
        <end position="21"/>
    </location>
</feature>
<dbReference type="InterPro" id="IPR015943">
    <property type="entry name" value="WD40/YVTN_repeat-like_dom_sf"/>
</dbReference>
<name>A0AAD5H880_UMBRA</name>
<gene>
    <name evidence="2" type="ORF">K450DRAFT_261555</name>
</gene>
<reference evidence="2" key="1">
    <citation type="submission" date="2021-06" db="EMBL/GenBank/DDBJ databases">
        <authorList>
            <consortium name="DOE Joint Genome Institute"/>
            <person name="Mondo S.J."/>
            <person name="Amses K.R."/>
            <person name="Simmons D.R."/>
            <person name="Longcore J.E."/>
            <person name="Seto K."/>
            <person name="Alves G.H."/>
            <person name="Bonds A.E."/>
            <person name="Quandt C.A."/>
            <person name="Davis W.J."/>
            <person name="Chang Y."/>
            <person name="Letcher P.M."/>
            <person name="Powell M.J."/>
            <person name="Kuo A."/>
            <person name="Labutti K."/>
            <person name="Pangilinan J."/>
            <person name="Andreopoulos W."/>
            <person name="Tritt A."/>
            <person name="Riley R."/>
            <person name="Hundley H."/>
            <person name="Johnson J."/>
            <person name="Lipzen A."/>
            <person name="Barry K."/>
            <person name="Berbee M.L."/>
            <person name="Buchler N.E."/>
            <person name="Grigoriev I.V."/>
            <person name="Spatafora J.W."/>
            <person name="Stajich J.E."/>
            <person name="James T.Y."/>
        </authorList>
    </citation>
    <scope>NUCLEOTIDE SEQUENCE</scope>
    <source>
        <strain evidence="2">AG</strain>
    </source>
</reference>
<dbReference type="InterPro" id="IPR001680">
    <property type="entry name" value="WD40_rpt"/>
</dbReference>
<sequence>MDESNEAIQVLDPDSQNVDPALGTTAEESAAFDHQTVDQVMTQQYSMYCIDLSGDIEKRVSTNSIYNDQDQFFKSCKWSPDGTSVLANLNDNRVRVFQPSTETFSELQDGDHQIMETIQAKEAESIYECCWFPLMNIQEPASCCFLTSSRDHPVHLWDSNTGELRASYSVIDHRERFMGAIGLTFNLDGSNIYCGYENMIQVFDTSRPGQAIHKITTTKTRKSRNGQKGIISSLAFSPDYSGLLAAGTYNRNIGLYDSATGQLCSAFGGLDGGVTQVKFSPSGTYLFSANRQDNKITCWDIRNTGDALCHYTRPGYTNQRLSFDIDGTGQVLASGDSDGNIRLFDISVMKDEGDKVEPTKLLRGHDDLVSSVSFNQVYPLLASCSGQRKFSMKNDESDDDEMDGDDQDQLNIDNSLKLWHLPGSWMTYESQQMEMETA</sequence>
<dbReference type="SUPFAM" id="SSF50978">
    <property type="entry name" value="WD40 repeat-like"/>
    <property type="match status" value="1"/>
</dbReference>